<dbReference type="KEGG" id="lez:GLE_3691"/>
<sequence>MPAAGRRSGAFVESCVAVDRAAFASAGGRSPVLLAALRLRGVERDLLAMGTIL</sequence>
<evidence type="ECO:0000313" key="2">
    <source>
        <dbReference type="Proteomes" id="UP000061569"/>
    </source>
</evidence>
<organism evidence="1 2">
    <name type="scientific">Lysobacter enzymogenes</name>
    <dbReference type="NCBI Taxonomy" id="69"/>
    <lineage>
        <taxon>Bacteria</taxon>
        <taxon>Pseudomonadati</taxon>
        <taxon>Pseudomonadota</taxon>
        <taxon>Gammaproteobacteria</taxon>
        <taxon>Lysobacterales</taxon>
        <taxon>Lysobacteraceae</taxon>
        <taxon>Lysobacter</taxon>
    </lineage>
</organism>
<name>A0A0S2DK64_LYSEN</name>
<dbReference type="STRING" id="69.GLE_3691"/>
<evidence type="ECO:0000313" key="1">
    <source>
        <dbReference type="EMBL" id="ALN59035.1"/>
    </source>
</evidence>
<accession>A0A0S2DK64</accession>
<dbReference type="EMBL" id="CP013140">
    <property type="protein sequence ID" value="ALN59035.1"/>
    <property type="molecule type" value="Genomic_DNA"/>
</dbReference>
<dbReference type="PATRIC" id="fig|69.6.peg.3635"/>
<gene>
    <name evidence="1" type="ORF">GLE_3691</name>
</gene>
<proteinExistence type="predicted"/>
<dbReference type="AlphaFoldDB" id="A0A0S2DK64"/>
<dbReference type="Proteomes" id="UP000061569">
    <property type="component" value="Chromosome"/>
</dbReference>
<reference evidence="1 2" key="1">
    <citation type="submission" date="2015-11" db="EMBL/GenBank/DDBJ databases">
        <title>Genome sequences of Lysobacter enzymogenes strain C3 and Lysobacter antibioticus ATCC 29479.</title>
        <authorList>
            <person name="Kobayashi D.Y."/>
        </authorList>
    </citation>
    <scope>NUCLEOTIDE SEQUENCE [LARGE SCALE GENOMIC DNA]</scope>
    <source>
        <strain evidence="1 2">C3</strain>
    </source>
</reference>
<protein>
    <submittedName>
        <fullName evidence="1">Uncharacterized protein</fullName>
    </submittedName>
</protein>